<dbReference type="EMBL" id="CAJVCH010166623">
    <property type="protein sequence ID" value="CAG7728671.1"/>
    <property type="molecule type" value="Genomic_DNA"/>
</dbReference>
<evidence type="ECO:0000313" key="2">
    <source>
        <dbReference type="EMBL" id="CAG7728671.1"/>
    </source>
</evidence>
<accession>A0A8J2K5U9</accession>
<reference evidence="2" key="1">
    <citation type="submission" date="2021-06" db="EMBL/GenBank/DDBJ databases">
        <authorList>
            <person name="Hodson N. C."/>
            <person name="Mongue J. A."/>
            <person name="Jaron S. K."/>
        </authorList>
    </citation>
    <scope>NUCLEOTIDE SEQUENCE</scope>
</reference>
<evidence type="ECO:0000256" key="1">
    <source>
        <dbReference type="SAM" id="SignalP"/>
    </source>
</evidence>
<comment type="caution">
    <text evidence="2">The sequence shown here is derived from an EMBL/GenBank/DDBJ whole genome shotgun (WGS) entry which is preliminary data.</text>
</comment>
<proteinExistence type="predicted"/>
<protein>
    <submittedName>
        <fullName evidence="2">Uncharacterized protein</fullName>
    </submittedName>
</protein>
<name>A0A8J2K5U9_9HEXA</name>
<evidence type="ECO:0000313" key="3">
    <source>
        <dbReference type="Proteomes" id="UP000708208"/>
    </source>
</evidence>
<feature type="signal peptide" evidence="1">
    <location>
        <begin position="1"/>
        <end position="21"/>
    </location>
</feature>
<sequence length="211" mass="22953">MASKAILIFLTTSCSLSFAGTRSLFHPPQDPAQDRVFFDSLDPTDIFTKWGPFGYFNQYLDPSNAVGPEILKGFGSPFMPYNGYNIMESITTPPLQVPPEATSTAGYDPDLFAPPSSDTSKESTTTEVPTTTAAYKAPGFNGHSGGYGAPMRPNPYPVNPYRPQITRGAYNGPASQFVGYHPAPPNGYPAGITVDMNYRRQSANHGAYYYH</sequence>
<keyword evidence="3" id="KW-1185">Reference proteome</keyword>
<keyword evidence="1" id="KW-0732">Signal</keyword>
<dbReference type="Proteomes" id="UP000708208">
    <property type="component" value="Unassembled WGS sequence"/>
</dbReference>
<gene>
    <name evidence="2" type="ORF">AFUS01_LOCUS17432</name>
</gene>
<dbReference type="AlphaFoldDB" id="A0A8J2K5U9"/>
<organism evidence="2 3">
    <name type="scientific">Allacma fusca</name>
    <dbReference type="NCBI Taxonomy" id="39272"/>
    <lineage>
        <taxon>Eukaryota</taxon>
        <taxon>Metazoa</taxon>
        <taxon>Ecdysozoa</taxon>
        <taxon>Arthropoda</taxon>
        <taxon>Hexapoda</taxon>
        <taxon>Collembola</taxon>
        <taxon>Symphypleona</taxon>
        <taxon>Sminthuridae</taxon>
        <taxon>Allacma</taxon>
    </lineage>
</organism>
<feature type="chain" id="PRO_5035251779" evidence="1">
    <location>
        <begin position="22"/>
        <end position="211"/>
    </location>
</feature>